<feature type="compositionally biased region" description="Basic and acidic residues" evidence="1">
    <location>
        <begin position="97"/>
        <end position="108"/>
    </location>
</feature>
<evidence type="ECO:0000313" key="2">
    <source>
        <dbReference type="EMBL" id="TWW70998.1"/>
    </source>
</evidence>
<name>A0A5C6NW12_9TELE</name>
<dbReference type="EMBL" id="RHFK02000009">
    <property type="protein sequence ID" value="TWW70998.1"/>
    <property type="molecule type" value="Genomic_DNA"/>
</dbReference>
<accession>A0A5C6NW12</accession>
<proteinExistence type="predicted"/>
<feature type="region of interest" description="Disordered" evidence="1">
    <location>
        <begin position="72"/>
        <end position="108"/>
    </location>
</feature>
<comment type="caution">
    <text evidence="2">The sequence shown here is derived from an EMBL/GenBank/DDBJ whole genome shotgun (WGS) entry which is preliminary data.</text>
</comment>
<evidence type="ECO:0000256" key="1">
    <source>
        <dbReference type="SAM" id="MobiDB-lite"/>
    </source>
</evidence>
<keyword evidence="3" id="KW-1185">Reference proteome</keyword>
<protein>
    <submittedName>
        <fullName evidence="2">Uncharacterized protein</fullName>
    </submittedName>
</protein>
<gene>
    <name evidence="2" type="ORF">D4764_17G0004810</name>
</gene>
<organism evidence="2 3">
    <name type="scientific">Takifugu flavidus</name>
    <name type="common">sansaifugu</name>
    <dbReference type="NCBI Taxonomy" id="433684"/>
    <lineage>
        <taxon>Eukaryota</taxon>
        <taxon>Metazoa</taxon>
        <taxon>Chordata</taxon>
        <taxon>Craniata</taxon>
        <taxon>Vertebrata</taxon>
        <taxon>Euteleostomi</taxon>
        <taxon>Actinopterygii</taxon>
        <taxon>Neopterygii</taxon>
        <taxon>Teleostei</taxon>
        <taxon>Neoteleostei</taxon>
        <taxon>Acanthomorphata</taxon>
        <taxon>Eupercaria</taxon>
        <taxon>Tetraodontiformes</taxon>
        <taxon>Tetradontoidea</taxon>
        <taxon>Tetraodontidae</taxon>
        <taxon>Takifugu</taxon>
    </lineage>
</organism>
<dbReference type="Proteomes" id="UP000324091">
    <property type="component" value="Chromosome 17"/>
</dbReference>
<dbReference type="AlphaFoldDB" id="A0A5C6NW12"/>
<reference evidence="2 3" key="1">
    <citation type="submission" date="2019-04" db="EMBL/GenBank/DDBJ databases">
        <title>Chromosome genome assembly for Takifugu flavidus.</title>
        <authorList>
            <person name="Xiao S."/>
        </authorList>
    </citation>
    <scope>NUCLEOTIDE SEQUENCE [LARGE SCALE GENOMIC DNA]</scope>
    <source>
        <strain evidence="2">HTHZ2018</strain>
        <tissue evidence="2">Muscle</tissue>
    </source>
</reference>
<evidence type="ECO:0000313" key="3">
    <source>
        <dbReference type="Proteomes" id="UP000324091"/>
    </source>
</evidence>
<sequence>MAWPPAHVLATGQRDRSPLLGWLCRAGVKDGFVRSCAAISAFPPRDNHATPTDATLNTGVGEQAGRCCAISPRRGPVYTPPPPPHLFGWSAINPKVRGKDPTQADRSH</sequence>